<dbReference type="AlphaFoldDB" id="A0A7R9AHV3"/>
<organism evidence="1">
    <name type="scientific">Darwinula stevensoni</name>
    <dbReference type="NCBI Taxonomy" id="69355"/>
    <lineage>
        <taxon>Eukaryota</taxon>
        <taxon>Metazoa</taxon>
        <taxon>Ecdysozoa</taxon>
        <taxon>Arthropoda</taxon>
        <taxon>Crustacea</taxon>
        <taxon>Oligostraca</taxon>
        <taxon>Ostracoda</taxon>
        <taxon>Podocopa</taxon>
        <taxon>Podocopida</taxon>
        <taxon>Darwinulocopina</taxon>
        <taxon>Darwinuloidea</taxon>
        <taxon>Darwinulidae</taxon>
        <taxon>Darwinula</taxon>
    </lineage>
</organism>
<sequence length="177" mass="19671">MSGGIKPHISHNVSEETLIANGAFVGRREIGPEHVVRARSVVRTRSSIKSFGTTKMLNFCCTARLLLISEENCESCPVGLGLLSMIAAMVLLPRLQIILKRGVFMDVDLFIEKLAVKGYLSADEQIELKAKGTYKEKIDGTLSILCKKHPKKTYDNVLDALREMGRDDIIKELQQPT</sequence>
<reference evidence="1" key="1">
    <citation type="submission" date="2020-11" db="EMBL/GenBank/DDBJ databases">
        <authorList>
            <person name="Tran Van P."/>
        </authorList>
    </citation>
    <scope>NUCLEOTIDE SEQUENCE</scope>
</reference>
<dbReference type="Proteomes" id="UP000677054">
    <property type="component" value="Unassembled WGS sequence"/>
</dbReference>
<protein>
    <recommendedName>
        <fullName evidence="3">CARD domain-containing protein</fullName>
    </recommendedName>
</protein>
<feature type="non-terminal residue" evidence="1">
    <location>
        <position position="177"/>
    </location>
</feature>
<proteinExistence type="predicted"/>
<accession>A0A7R9AHV3</accession>
<evidence type="ECO:0008006" key="3">
    <source>
        <dbReference type="Google" id="ProtNLM"/>
    </source>
</evidence>
<dbReference type="EMBL" id="CAJPEV010008923">
    <property type="protein sequence ID" value="CAG0905472.1"/>
    <property type="molecule type" value="Genomic_DNA"/>
</dbReference>
<name>A0A7R9AHV3_9CRUS</name>
<keyword evidence="2" id="KW-1185">Reference proteome</keyword>
<dbReference type="InterPro" id="IPR011029">
    <property type="entry name" value="DEATH-like_dom_sf"/>
</dbReference>
<evidence type="ECO:0000313" key="2">
    <source>
        <dbReference type="Proteomes" id="UP000677054"/>
    </source>
</evidence>
<gene>
    <name evidence="1" type="ORF">DSTB1V02_LOCUS14055</name>
</gene>
<dbReference type="Gene3D" id="1.10.533.10">
    <property type="entry name" value="Death Domain, Fas"/>
    <property type="match status" value="1"/>
</dbReference>
<dbReference type="EMBL" id="LR908441">
    <property type="protein sequence ID" value="CAD7254309.1"/>
    <property type="molecule type" value="Genomic_DNA"/>
</dbReference>
<evidence type="ECO:0000313" key="1">
    <source>
        <dbReference type="EMBL" id="CAD7254309.1"/>
    </source>
</evidence>